<keyword evidence="9" id="KW-1185">Reference proteome</keyword>
<evidence type="ECO:0000313" key="9">
    <source>
        <dbReference type="Proteomes" id="UP001293254"/>
    </source>
</evidence>
<keyword evidence="6" id="KW-0472">Membrane</keyword>
<evidence type="ECO:0000256" key="1">
    <source>
        <dbReference type="ARBA" id="ARBA00022723"/>
    </source>
</evidence>
<keyword evidence="6" id="KW-1133">Transmembrane helix</keyword>
<comment type="caution">
    <text evidence="8">The sequence shown here is derived from an EMBL/GenBank/DDBJ whole genome shotgun (WGS) entry which is preliminary data.</text>
</comment>
<proteinExistence type="predicted"/>
<organism evidence="8 9">
    <name type="scientific">Sesamum alatum</name>
    <dbReference type="NCBI Taxonomy" id="300844"/>
    <lineage>
        <taxon>Eukaryota</taxon>
        <taxon>Viridiplantae</taxon>
        <taxon>Streptophyta</taxon>
        <taxon>Embryophyta</taxon>
        <taxon>Tracheophyta</taxon>
        <taxon>Spermatophyta</taxon>
        <taxon>Magnoliopsida</taxon>
        <taxon>eudicotyledons</taxon>
        <taxon>Gunneridae</taxon>
        <taxon>Pentapetalae</taxon>
        <taxon>asterids</taxon>
        <taxon>lamiids</taxon>
        <taxon>Lamiales</taxon>
        <taxon>Pedaliaceae</taxon>
        <taxon>Sesamum</taxon>
    </lineage>
</organism>
<feature type="transmembrane region" description="Helical" evidence="6">
    <location>
        <begin position="122"/>
        <end position="142"/>
    </location>
</feature>
<sequence>MPVDNGSWSEETDTSSIPRSTTFGNQSRGSSSPFVMRICICGNETVVRTSWTNNNPGRRFRACAGYNGSYCGSFEWVDPPMCRRARDVIPGLLRCIKQYEIEEQHARAREGRLEASKRRFRMLLRLVLIVWGSSLLVMALAVCCC</sequence>
<dbReference type="Pfam" id="PF06839">
    <property type="entry name" value="Zn_ribbon_GRF"/>
    <property type="match status" value="1"/>
</dbReference>
<dbReference type="EMBL" id="JACGWO010000011">
    <property type="protein sequence ID" value="KAK4415017.1"/>
    <property type="molecule type" value="Genomic_DNA"/>
</dbReference>
<evidence type="ECO:0000256" key="4">
    <source>
        <dbReference type="PROSITE-ProRule" id="PRU01343"/>
    </source>
</evidence>
<protein>
    <recommendedName>
        <fullName evidence="7">GRF-type domain-containing protein</fullName>
    </recommendedName>
</protein>
<feature type="domain" description="GRF-type" evidence="7">
    <location>
        <begin position="39"/>
        <end position="80"/>
    </location>
</feature>
<dbReference type="PANTHER" id="PTHR33248">
    <property type="entry name" value="ZINC ION-BINDING PROTEIN"/>
    <property type="match status" value="1"/>
</dbReference>
<evidence type="ECO:0000256" key="2">
    <source>
        <dbReference type="ARBA" id="ARBA00022771"/>
    </source>
</evidence>
<dbReference type="GO" id="GO:0008270">
    <property type="term" value="F:zinc ion binding"/>
    <property type="evidence" value="ECO:0007669"/>
    <property type="project" value="UniProtKB-KW"/>
</dbReference>
<keyword evidence="2 4" id="KW-0863">Zinc-finger</keyword>
<keyword evidence="1" id="KW-0479">Metal-binding</keyword>
<reference evidence="8" key="1">
    <citation type="submission" date="2020-06" db="EMBL/GenBank/DDBJ databases">
        <authorList>
            <person name="Li T."/>
            <person name="Hu X."/>
            <person name="Zhang T."/>
            <person name="Song X."/>
            <person name="Zhang H."/>
            <person name="Dai N."/>
            <person name="Sheng W."/>
            <person name="Hou X."/>
            <person name="Wei L."/>
        </authorList>
    </citation>
    <scope>NUCLEOTIDE SEQUENCE</scope>
    <source>
        <strain evidence="8">3651</strain>
        <tissue evidence="8">Leaf</tissue>
    </source>
</reference>
<name>A0AAE1XP50_9LAMI</name>
<feature type="region of interest" description="Disordered" evidence="5">
    <location>
        <begin position="1"/>
        <end position="31"/>
    </location>
</feature>
<evidence type="ECO:0000256" key="5">
    <source>
        <dbReference type="SAM" id="MobiDB-lite"/>
    </source>
</evidence>
<keyword evidence="6" id="KW-0812">Transmembrane</keyword>
<dbReference type="PROSITE" id="PS51999">
    <property type="entry name" value="ZF_GRF"/>
    <property type="match status" value="1"/>
</dbReference>
<evidence type="ECO:0000256" key="3">
    <source>
        <dbReference type="ARBA" id="ARBA00022833"/>
    </source>
</evidence>
<accession>A0AAE1XP50</accession>
<dbReference type="InterPro" id="IPR010666">
    <property type="entry name" value="Znf_GRF"/>
</dbReference>
<evidence type="ECO:0000313" key="8">
    <source>
        <dbReference type="EMBL" id="KAK4415017.1"/>
    </source>
</evidence>
<dbReference type="AlphaFoldDB" id="A0AAE1XP50"/>
<evidence type="ECO:0000256" key="6">
    <source>
        <dbReference type="SAM" id="Phobius"/>
    </source>
</evidence>
<keyword evidence="3" id="KW-0862">Zinc</keyword>
<reference evidence="8" key="2">
    <citation type="journal article" date="2024" name="Plant">
        <title>Genomic evolution and insights into agronomic trait innovations of Sesamum species.</title>
        <authorList>
            <person name="Miao H."/>
            <person name="Wang L."/>
            <person name="Qu L."/>
            <person name="Liu H."/>
            <person name="Sun Y."/>
            <person name="Le M."/>
            <person name="Wang Q."/>
            <person name="Wei S."/>
            <person name="Zheng Y."/>
            <person name="Lin W."/>
            <person name="Duan Y."/>
            <person name="Cao H."/>
            <person name="Xiong S."/>
            <person name="Wang X."/>
            <person name="Wei L."/>
            <person name="Li C."/>
            <person name="Ma Q."/>
            <person name="Ju M."/>
            <person name="Zhao R."/>
            <person name="Li G."/>
            <person name="Mu C."/>
            <person name="Tian Q."/>
            <person name="Mei H."/>
            <person name="Zhang T."/>
            <person name="Gao T."/>
            <person name="Zhang H."/>
        </authorList>
    </citation>
    <scope>NUCLEOTIDE SEQUENCE</scope>
    <source>
        <strain evidence="8">3651</strain>
    </source>
</reference>
<dbReference type="Proteomes" id="UP001293254">
    <property type="component" value="Unassembled WGS sequence"/>
</dbReference>
<gene>
    <name evidence="8" type="ORF">Salat_2608800</name>
</gene>
<evidence type="ECO:0000259" key="7">
    <source>
        <dbReference type="PROSITE" id="PS51999"/>
    </source>
</evidence>